<evidence type="ECO:0000256" key="4">
    <source>
        <dbReference type="ARBA" id="ARBA00022989"/>
    </source>
</evidence>
<keyword evidence="4" id="KW-1133">Transmembrane helix</keyword>
<dbReference type="InterPro" id="IPR001851">
    <property type="entry name" value="ABC_transp_permease"/>
</dbReference>
<sequence>MKKLNLKAKNEIIQILTAIGIALVITLLVLLGTSEEPFYAFSKLLTAPLTRMRYFGNVIELMIPLAFAGLSASLLFRSGLFNMGGEGIFYISGIITTILATRSLGNGFFHSFLVILAASLFGGLIACISGFFKAKYDANELVTSLMLNTILFGIGFYILKTRLKDMSVTGVASAPFLDTAKLTVIIPKTNITTGFILLLLLTGTIWFIYKKTKLGYMIKMTGINKDFAKYSGMSFFALTMIVHFMSGFIAGMGSSVHLLSMYDRFTWSALPGYGFDGCLVAMLGKNHPIGAFVAAFGLSYLRTGSDIMARSTDVPVEMVAIVEMVLVLLITADFIVKYLKRKKALAGGTVNE</sequence>
<keyword evidence="2" id="KW-1003">Cell membrane</keyword>
<evidence type="ECO:0000256" key="3">
    <source>
        <dbReference type="ARBA" id="ARBA00022692"/>
    </source>
</evidence>
<dbReference type="Pfam" id="PF02653">
    <property type="entry name" value="BPD_transp_2"/>
    <property type="match status" value="1"/>
</dbReference>
<dbReference type="Proteomes" id="UP000515561">
    <property type="component" value="Chromosome"/>
</dbReference>
<dbReference type="PANTHER" id="PTHR47089">
    <property type="entry name" value="ABC TRANSPORTER, PERMEASE PROTEIN"/>
    <property type="match status" value="1"/>
</dbReference>
<evidence type="ECO:0000313" key="7">
    <source>
        <dbReference type="Proteomes" id="UP000515561"/>
    </source>
</evidence>
<comment type="subcellular location">
    <subcellularLocation>
        <location evidence="1">Cell membrane</location>
        <topology evidence="1">Multi-pass membrane protein</topology>
    </subcellularLocation>
</comment>
<protein>
    <submittedName>
        <fullName evidence="6">ABC transporter permease</fullName>
    </submittedName>
</protein>
<dbReference type="KEGG" id="acel:acsn021_35030"/>
<gene>
    <name evidence="6" type="ORF">acsn021_35030</name>
</gene>
<dbReference type="EMBL" id="AP023367">
    <property type="protein sequence ID" value="BCJ95934.1"/>
    <property type="molecule type" value="Genomic_DNA"/>
</dbReference>
<accession>A0A6S6QZ60</accession>
<keyword evidence="7" id="KW-1185">Reference proteome</keyword>
<proteinExistence type="predicted"/>
<dbReference type="PANTHER" id="PTHR47089:SF1">
    <property type="entry name" value="GUANOSINE ABC TRANSPORTER PERMEASE PROTEIN NUPP"/>
    <property type="match status" value="1"/>
</dbReference>
<keyword evidence="5" id="KW-0472">Membrane</keyword>
<organism evidence="6 7">
    <name type="scientific">Anaerocolumna cellulosilytica</name>
    <dbReference type="NCBI Taxonomy" id="433286"/>
    <lineage>
        <taxon>Bacteria</taxon>
        <taxon>Bacillati</taxon>
        <taxon>Bacillota</taxon>
        <taxon>Clostridia</taxon>
        <taxon>Lachnospirales</taxon>
        <taxon>Lachnospiraceae</taxon>
        <taxon>Anaerocolumna</taxon>
    </lineage>
</organism>
<dbReference type="RefSeq" id="WP_184092327.1">
    <property type="nucleotide sequence ID" value="NZ_AP023367.1"/>
</dbReference>
<evidence type="ECO:0000256" key="2">
    <source>
        <dbReference type="ARBA" id="ARBA00022475"/>
    </source>
</evidence>
<evidence type="ECO:0000256" key="5">
    <source>
        <dbReference type="ARBA" id="ARBA00023136"/>
    </source>
</evidence>
<evidence type="ECO:0000256" key="1">
    <source>
        <dbReference type="ARBA" id="ARBA00004651"/>
    </source>
</evidence>
<dbReference type="AlphaFoldDB" id="A0A6S6QZ60"/>
<reference evidence="6 7" key="1">
    <citation type="journal article" date="2016" name="Int. J. Syst. Evol. Microbiol.">
        <title>Descriptions of Anaerotaenia torta gen. nov., sp. nov. and Anaerocolumna cellulosilytica gen. nov., sp. nov. isolated from a methanogenic reactor of cattle waste.</title>
        <authorList>
            <person name="Uek A."/>
            <person name="Ohtaki Y."/>
            <person name="Kaku N."/>
            <person name="Ueki K."/>
        </authorList>
    </citation>
    <scope>NUCLEOTIDE SEQUENCE [LARGE SCALE GENOMIC DNA]</scope>
    <source>
        <strain evidence="6 7">SN021</strain>
    </source>
</reference>
<keyword evidence="3" id="KW-0812">Transmembrane</keyword>
<dbReference type="GO" id="GO:0005886">
    <property type="term" value="C:plasma membrane"/>
    <property type="evidence" value="ECO:0007669"/>
    <property type="project" value="UniProtKB-SubCell"/>
</dbReference>
<evidence type="ECO:0000313" key="6">
    <source>
        <dbReference type="EMBL" id="BCJ95934.1"/>
    </source>
</evidence>
<name>A0A6S6QZ60_9FIRM</name>
<dbReference type="GO" id="GO:0022857">
    <property type="term" value="F:transmembrane transporter activity"/>
    <property type="evidence" value="ECO:0007669"/>
    <property type="project" value="InterPro"/>
</dbReference>
<dbReference type="CDD" id="cd06580">
    <property type="entry name" value="TM_PBP1_transp_TpRbsC_like"/>
    <property type="match status" value="1"/>
</dbReference>